<dbReference type="EC" id="2.3.-.-" evidence="3"/>
<accession>A0ABV6IGV7</accession>
<feature type="transmembrane region" description="Helical" evidence="1">
    <location>
        <begin position="55"/>
        <end position="77"/>
    </location>
</feature>
<dbReference type="PANTHER" id="PTHR23028">
    <property type="entry name" value="ACETYLTRANSFERASE"/>
    <property type="match status" value="1"/>
</dbReference>
<keyword evidence="4" id="KW-1185">Reference proteome</keyword>
<feature type="transmembrane region" description="Helical" evidence="1">
    <location>
        <begin position="298"/>
        <end position="316"/>
    </location>
</feature>
<evidence type="ECO:0000313" key="3">
    <source>
        <dbReference type="EMBL" id="MFC0351063.1"/>
    </source>
</evidence>
<feature type="transmembrane region" description="Helical" evidence="1">
    <location>
        <begin position="322"/>
        <end position="342"/>
    </location>
</feature>
<feature type="transmembrane region" description="Helical" evidence="1">
    <location>
        <begin position="275"/>
        <end position="291"/>
    </location>
</feature>
<keyword evidence="3" id="KW-0012">Acyltransferase</keyword>
<dbReference type="Pfam" id="PF01757">
    <property type="entry name" value="Acyl_transf_3"/>
    <property type="match status" value="1"/>
</dbReference>
<dbReference type="InterPro" id="IPR050879">
    <property type="entry name" value="Acyltransferase_3"/>
</dbReference>
<evidence type="ECO:0000313" key="4">
    <source>
        <dbReference type="Proteomes" id="UP001589844"/>
    </source>
</evidence>
<dbReference type="RefSeq" id="WP_390213645.1">
    <property type="nucleotide sequence ID" value="NZ_JBHLXJ010000016.1"/>
</dbReference>
<evidence type="ECO:0000259" key="2">
    <source>
        <dbReference type="Pfam" id="PF01757"/>
    </source>
</evidence>
<keyword evidence="1" id="KW-1133">Transmembrane helix</keyword>
<organism evidence="3 4">
    <name type="scientific">Undibacterium danionis</name>
    <dbReference type="NCBI Taxonomy" id="1812100"/>
    <lineage>
        <taxon>Bacteria</taxon>
        <taxon>Pseudomonadati</taxon>
        <taxon>Pseudomonadota</taxon>
        <taxon>Betaproteobacteria</taxon>
        <taxon>Burkholderiales</taxon>
        <taxon>Oxalobacteraceae</taxon>
        <taxon>Undibacterium</taxon>
    </lineage>
</organism>
<dbReference type="InterPro" id="IPR002656">
    <property type="entry name" value="Acyl_transf_3_dom"/>
</dbReference>
<reference evidence="3 4" key="1">
    <citation type="submission" date="2024-09" db="EMBL/GenBank/DDBJ databases">
        <authorList>
            <person name="Sun Q."/>
            <person name="Mori K."/>
        </authorList>
    </citation>
    <scope>NUCLEOTIDE SEQUENCE [LARGE SCALE GENOMIC DNA]</scope>
    <source>
        <strain evidence="3 4">CCM 8677</strain>
    </source>
</reference>
<feature type="transmembrane region" description="Helical" evidence="1">
    <location>
        <begin position="24"/>
        <end position="43"/>
    </location>
</feature>
<feature type="transmembrane region" description="Helical" evidence="1">
    <location>
        <begin position="213"/>
        <end position="235"/>
    </location>
</feature>
<feature type="transmembrane region" description="Helical" evidence="1">
    <location>
        <begin position="247"/>
        <end position="269"/>
    </location>
</feature>
<dbReference type="EMBL" id="JBHLXJ010000016">
    <property type="protein sequence ID" value="MFC0351063.1"/>
    <property type="molecule type" value="Genomic_DNA"/>
</dbReference>
<keyword evidence="3" id="KW-0808">Transferase</keyword>
<evidence type="ECO:0000256" key="1">
    <source>
        <dbReference type="SAM" id="Phobius"/>
    </source>
</evidence>
<dbReference type="GO" id="GO:0016746">
    <property type="term" value="F:acyltransferase activity"/>
    <property type="evidence" value="ECO:0007669"/>
    <property type="project" value="UniProtKB-KW"/>
</dbReference>
<feature type="domain" description="Acyltransferase 3" evidence="2">
    <location>
        <begin position="20"/>
        <end position="335"/>
    </location>
</feature>
<dbReference type="Proteomes" id="UP001589844">
    <property type="component" value="Unassembled WGS sequence"/>
</dbReference>
<feature type="transmembrane region" description="Helical" evidence="1">
    <location>
        <begin position="191"/>
        <end position="207"/>
    </location>
</feature>
<gene>
    <name evidence="3" type="ORF">ACFFJH_14690</name>
</gene>
<protein>
    <submittedName>
        <fullName evidence="3">Acyltransferase family protein</fullName>
        <ecNumber evidence="3">2.3.-.-</ecNumber>
    </submittedName>
</protein>
<proteinExistence type="predicted"/>
<feature type="transmembrane region" description="Helical" evidence="1">
    <location>
        <begin position="97"/>
        <end position="117"/>
    </location>
</feature>
<name>A0ABV6IGV7_9BURK</name>
<keyword evidence="1" id="KW-0472">Membrane</keyword>
<keyword evidence="1" id="KW-0812">Transmembrane</keyword>
<comment type="caution">
    <text evidence="3">The sequence shown here is derived from an EMBL/GenBank/DDBJ whole genome shotgun (WGS) entry which is preliminary data.</text>
</comment>
<dbReference type="PANTHER" id="PTHR23028:SF53">
    <property type="entry name" value="ACYL_TRANSF_3 DOMAIN-CONTAINING PROTEIN"/>
    <property type="match status" value="1"/>
</dbReference>
<sequence length="354" mass="40095">MLKFFSSSSTLGELAVGKDNNFNLLRLLAAFAVLISHSFAMLGQPEPFATRVGKNLGAMAVDIFFVTSGFLVCTSLMRSQNAYDYLRARALRIFPALWVMLLFSVFVLGACFSRLDFSSYLHEAQTWRYLLKNAVLMADVEFYLPGVFEGHHLAGIVNGSLWSMIYELSMYVLLLFTCVTYFYVVKFRSHVVALIAALTVFLGVWFVSDKCYFLLHLQLLRFVWFFFIACVFYWLRYRIPMSGKIMMGIVVASAISLTISGHAFLMVYYLSLPYVLLYLAYVPAGLIRGFNRFGDYSYGVYLYAFPLQQTLIAAYSGWSVSSLAICASYLTLICAAGSWHGVERPILALRSRTR</sequence>
<feature type="transmembrane region" description="Helical" evidence="1">
    <location>
        <begin position="168"/>
        <end position="184"/>
    </location>
</feature>